<evidence type="ECO:0000313" key="7">
    <source>
        <dbReference type="Proteomes" id="UP001379533"/>
    </source>
</evidence>
<dbReference type="NCBIfam" id="TIGR04316">
    <property type="entry name" value="dhbA_paeA"/>
    <property type="match status" value="1"/>
</dbReference>
<dbReference type="PANTHER" id="PTHR42760:SF115">
    <property type="entry name" value="3-OXOACYL-[ACYL-CARRIER-PROTEIN] REDUCTASE FABG"/>
    <property type="match status" value="1"/>
</dbReference>
<dbReference type="RefSeq" id="WP_394847173.1">
    <property type="nucleotide sequence ID" value="NZ_CP089982.1"/>
</dbReference>
<dbReference type="InterPro" id="IPR003560">
    <property type="entry name" value="DHB_DH"/>
</dbReference>
<keyword evidence="2 6" id="KW-0560">Oxidoreductase</keyword>
<evidence type="ECO:0000256" key="1">
    <source>
        <dbReference type="ARBA" id="ARBA00006484"/>
    </source>
</evidence>
<dbReference type="SUPFAM" id="SSF51735">
    <property type="entry name" value="NAD(P)-binding Rossmann-fold domains"/>
    <property type="match status" value="1"/>
</dbReference>
<dbReference type="InterPro" id="IPR020904">
    <property type="entry name" value="Sc_DH/Rdtase_CS"/>
</dbReference>
<dbReference type="GO" id="GO:0008667">
    <property type="term" value="F:2,3-dihydro-2,3-dihydroxybenzoate dehydrogenase activity"/>
    <property type="evidence" value="ECO:0007669"/>
    <property type="project" value="UniProtKB-EC"/>
</dbReference>
<dbReference type="PANTHER" id="PTHR42760">
    <property type="entry name" value="SHORT-CHAIN DEHYDROGENASES/REDUCTASES FAMILY MEMBER"/>
    <property type="match status" value="1"/>
</dbReference>
<accession>A0ABZ2KCY4</accession>
<organism evidence="6 7">
    <name type="scientific">Pendulispora brunnea</name>
    <dbReference type="NCBI Taxonomy" id="2905690"/>
    <lineage>
        <taxon>Bacteria</taxon>
        <taxon>Pseudomonadati</taxon>
        <taxon>Myxococcota</taxon>
        <taxon>Myxococcia</taxon>
        <taxon>Myxococcales</taxon>
        <taxon>Sorangiineae</taxon>
        <taxon>Pendulisporaceae</taxon>
        <taxon>Pendulispora</taxon>
    </lineage>
</organism>
<sequence length="261" mass="28202">MNSTRRRFEGKTIVVTGAAQGIGEAVARWLIAEGAFVYALDINEDRLARLSAGMNRERHVMEAMAVDIRARDGVEAAVHRMEMQRPIDGLVNVAGVLYPCSFEAMTPERWLETFNVNVHGTFFISHEVARKMIGRGGGVIVTVASNAASTPRVGMSAYCAAKAAIAMLTKCMGLELAKYGIRCNVVSPGSTNTPMLKAMGEHGEMRNRRLIEGDLNTYRTGIPLGRIAEAEDVASAVAFLLSEDARHITLHDLVVDGGATP</sequence>
<reference evidence="6 7" key="1">
    <citation type="submission" date="2021-12" db="EMBL/GenBank/DDBJ databases">
        <title>Discovery of the Pendulisporaceae a myxobacterial family with distinct sporulation behavior and unique specialized metabolism.</title>
        <authorList>
            <person name="Garcia R."/>
            <person name="Popoff A."/>
            <person name="Bader C.D."/>
            <person name="Loehr J."/>
            <person name="Walesch S."/>
            <person name="Walt C."/>
            <person name="Boldt J."/>
            <person name="Bunk B."/>
            <person name="Haeckl F.J.F.P.J."/>
            <person name="Gunesch A.P."/>
            <person name="Birkelbach J."/>
            <person name="Nuebel U."/>
            <person name="Pietschmann T."/>
            <person name="Bach T."/>
            <person name="Mueller R."/>
        </authorList>
    </citation>
    <scope>NUCLEOTIDE SEQUENCE [LARGE SCALE GENOMIC DNA]</scope>
    <source>
        <strain evidence="6 7">MSr12523</strain>
    </source>
</reference>
<evidence type="ECO:0000256" key="2">
    <source>
        <dbReference type="ARBA" id="ARBA00023002"/>
    </source>
</evidence>
<dbReference type="PRINTS" id="PR00080">
    <property type="entry name" value="SDRFAMILY"/>
</dbReference>
<dbReference type="EMBL" id="CP089982">
    <property type="protein sequence ID" value="WXA96556.1"/>
    <property type="molecule type" value="Genomic_DNA"/>
</dbReference>
<proteinExistence type="inferred from homology"/>
<dbReference type="PRINTS" id="PR01397">
    <property type="entry name" value="DHBDHDRGNASE"/>
</dbReference>
<keyword evidence="7" id="KW-1185">Reference proteome</keyword>
<dbReference type="InterPro" id="IPR002347">
    <property type="entry name" value="SDR_fam"/>
</dbReference>
<dbReference type="PROSITE" id="PS00061">
    <property type="entry name" value="ADH_SHORT"/>
    <property type="match status" value="1"/>
</dbReference>
<feature type="domain" description="Ketoreductase" evidence="5">
    <location>
        <begin position="11"/>
        <end position="189"/>
    </location>
</feature>
<evidence type="ECO:0000256" key="3">
    <source>
        <dbReference type="NCBIfam" id="TIGR04316"/>
    </source>
</evidence>
<evidence type="ECO:0000256" key="4">
    <source>
        <dbReference type="RuleBase" id="RU000363"/>
    </source>
</evidence>
<evidence type="ECO:0000313" key="6">
    <source>
        <dbReference type="EMBL" id="WXA96556.1"/>
    </source>
</evidence>
<dbReference type="InterPro" id="IPR036291">
    <property type="entry name" value="NAD(P)-bd_dom_sf"/>
</dbReference>
<dbReference type="EC" id="1.3.1.28" evidence="3"/>
<comment type="similarity">
    <text evidence="1 4">Belongs to the short-chain dehydrogenases/reductases (SDR) family.</text>
</comment>
<dbReference type="Pfam" id="PF00106">
    <property type="entry name" value="adh_short"/>
    <property type="match status" value="1"/>
</dbReference>
<evidence type="ECO:0000259" key="5">
    <source>
        <dbReference type="SMART" id="SM00822"/>
    </source>
</evidence>
<name>A0ABZ2KCY4_9BACT</name>
<dbReference type="Gene3D" id="3.40.50.720">
    <property type="entry name" value="NAD(P)-binding Rossmann-like Domain"/>
    <property type="match status" value="1"/>
</dbReference>
<dbReference type="Proteomes" id="UP001379533">
    <property type="component" value="Chromosome"/>
</dbReference>
<gene>
    <name evidence="6" type="ORF">LZC95_06850</name>
</gene>
<dbReference type="InterPro" id="IPR057326">
    <property type="entry name" value="KR_dom"/>
</dbReference>
<dbReference type="SMART" id="SM00822">
    <property type="entry name" value="PKS_KR"/>
    <property type="match status" value="1"/>
</dbReference>
<protein>
    <recommendedName>
        <fullName evidence="3">2,3-dihydro-2,3-dihydroxybenzoate dehydrogenase</fullName>
        <ecNumber evidence="3">1.3.1.28</ecNumber>
    </recommendedName>
</protein>